<organism evidence="4 5">
    <name type="scientific">Dillenia turbinata</name>
    <dbReference type="NCBI Taxonomy" id="194707"/>
    <lineage>
        <taxon>Eukaryota</taxon>
        <taxon>Viridiplantae</taxon>
        <taxon>Streptophyta</taxon>
        <taxon>Embryophyta</taxon>
        <taxon>Tracheophyta</taxon>
        <taxon>Spermatophyta</taxon>
        <taxon>Magnoliopsida</taxon>
        <taxon>eudicotyledons</taxon>
        <taxon>Gunneridae</taxon>
        <taxon>Pentapetalae</taxon>
        <taxon>Dilleniales</taxon>
        <taxon>Dilleniaceae</taxon>
        <taxon>Dillenia</taxon>
    </lineage>
</organism>
<dbReference type="PROSITE" id="PS50102">
    <property type="entry name" value="RRM"/>
    <property type="match status" value="1"/>
</dbReference>
<feature type="domain" description="RRM" evidence="3">
    <location>
        <begin position="28"/>
        <end position="75"/>
    </location>
</feature>
<evidence type="ECO:0000259" key="3">
    <source>
        <dbReference type="PROSITE" id="PS50102"/>
    </source>
</evidence>
<accession>A0AAN8WEL2</accession>
<sequence>MSFQKKFKFWCQTEELDCQAILFSGYNVLCDHVSGKSKGYGFVHFKYESAACTALKEMDGQLLDGWNIRVDYANKG</sequence>
<gene>
    <name evidence="4" type="ORF">RJ641_026280</name>
</gene>
<reference evidence="4 5" key="1">
    <citation type="submission" date="2023-12" db="EMBL/GenBank/DDBJ databases">
        <title>A high-quality genome assembly for Dillenia turbinata (Dilleniales).</title>
        <authorList>
            <person name="Chanderbali A."/>
        </authorList>
    </citation>
    <scope>NUCLEOTIDE SEQUENCE [LARGE SCALE GENOMIC DNA]</scope>
    <source>
        <strain evidence="4">LSX21</strain>
        <tissue evidence="4">Leaf</tissue>
    </source>
</reference>
<dbReference type="InterPro" id="IPR035979">
    <property type="entry name" value="RBD_domain_sf"/>
</dbReference>
<dbReference type="InterPro" id="IPR012677">
    <property type="entry name" value="Nucleotide-bd_a/b_plait_sf"/>
</dbReference>
<dbReference type="SUPFAM" id="SSF54928">
    <property type="entry name" value="RNA-binding domain, RBD"/>
    <property type="match status" value="1"/>
</dbReference>
<proteinExistence type="predicted"/>
<dbReference type="Pfam" id="PF00076">
    <property type="entry name" value="RRM_1"/>
    <property type="match status" value="1"/>
</dbReference>
<keyword evidence="5" id="KW-1185">Reference proteome</keyword>
<dbReference type="AlphaFoldDB" id="A0AAN8WEL2"/>
<name>A0AAN8WEL2_9MAGN</name>
<keyword evidence="1 2" id="KW-0694">RNA-binding</keyword>
<dbReference type="Gene3D" id="3.30.70.330">
    <property type="match status" value="1"/>
</dbReference>
<dbReference type="EMBL" id="JBAMMX010000003">
    <property type="protein sequence ID" value="KAK6945178.1"/>
    <property type="molecule type" value="Genomic_DNA"/>
</dbReference>
<dbReference type="InterPro" id="IPR052462">
    <property type="entry name" value="SLIRP/GR-RBP-like"/>
</dbReference>
<comment type="caution">
    <text evidence="4">The sequence shown here is derived from an EMBL/GenBank/DDBJ whole genome shotgun (WGS) entry which is preliminary data.</text>
</comment>
<evidence type="ECO:0000256" key="2">
    <source>
        <dbReference type="PROSITE-ProRule" id="PRU00176"/>
    </source>
</evidence>
<evidence type="ECO:0000313" key="4">
    <source>
        <dbReference type="EMBL" id="KAK6945178.1"/>
    </source>
</evidence>
<dbReference type="PANTHER" id="PTHR48027">
    <property type="entry name" value="HETEROGENEOUS NUCLEAR RIBONUCLEOPROTEIN 87F-RELATED"/>
    <property type="match status" value="1"/>
</dbReference>
<evidence type="ECO:0000256" key="1">
    <source>
        <dbReference type="ARBA" id="ARBA00022884"/>
    </source>
</evidence>
<protein>
    <submittedName>
        <fullName evidence="4">RNA recognition motif domain</fullName>
    </submittedName>
</protein>
<dbReference type="InterPro" id="IPR000504">
    <property type="entry name" value="RRM_dom"/>
</dbReference>
<dbReference type="GO" id="GO:0003723">
    <property type="term" value="F:RNA binding"/>
    <property type="evidence" value="ECO:0007669"/>
    <property type="project" value="UniProtKB-UniRule"/>
</dbReference>
<dbReference type="Proteomes" id="UP001370490">
    <property type="component" value="Unassembled WGS sequence"/>
</dbReference>
<evidence type="ECO:0000313" key="5">
    <source>
        <dbReference type="Proteomes" id="UP001370490"/>
    </source>
</evidence>